<dbReference type="AlphaFoldDB" id="A0A9E2K9V6"/>
<protein>
    <submittedName>
        <fullName evidence="2">Uncharacterized protein</fullName>
    </submittedName>
</protein>
<dbReference type="EMBL" id="JAHLFQ010000017">
    <property type="protein sequence ID" value="MBU3803290.1"/>
    <property type="molecule type" value="Genomic_DNA"/>
</dbReference>
<dbReference type="Proteomes" id="UP000824229">
    <property type="component" value="Unassembled WGS sequence"/>
</dbReference>
<organism evidence="2 3">
    <name type="scientific">Candidatus Cellulosilyticum pullistercoris</name>
    <dbReference type="NCBI Taxonomy" id="2838521"/>
    <lineage>
        <taxon>Bacteria</taxon>
        <taxon>Bacillati</taxon>
        <taxon>Bacillota</taxon>
        <taxon>Clostridia</taxon>
        <taxon>Lachnospirales</taxon>
        <taxon>Cellulosilyticaceae</taxon>
        <taxon>Cellulosilyticum</taxon>
    </lineage>
</organism>
<name>A0A9E2K9V6_9FIRM</name>
<reference evidence="2" key="2">
    <citation type="submission" date="2021-04" db="EMBL/GenBank/DDBJ databases">
        <authorList>
            <person name="Gilroy R."/>
        </authorList>
    </citation>
    <scope>NUCLEOTIDE SEQUENCE</scope>
    <source>
        <strain evidence="2">B5-657</strain>
    </source>
</reference>
<evidence type="ECO:0000256" key="1">
    <source>
        <dbReference type="SAM" id="Phobius"/>
    </source>
</evidence>
<evidence type="ECO:0000313" key="2">
    <source>
        <dbReference type="EMBL" id="MBU3803290.1"/>
    </source>
</evidence>
<evidence type="ECO:0000313" key="3">
    <source>
        <dbReference type="Proteomes" id="UP000824229"/>
    </source>
</evidence>
<sequence length="433" mass="48526">MSKRFRLRSKHVAFLLAAFVGIGSYHYIDVFAKQGQMVETSLSQTQNTEIQNTETQNNKRYLELYFGISELPEVISGTFFEDAMNKVSDKTFNELSKEEAVSYIEAVKLAVKAANFEELALGYTKEKIEAKGLPGDIKDENAAYVACALDTGLISEAALSSMTQSISQEDTINLLMAVADANGNARNFLGYTNEADIYGKLMKACEEAALFENEKLQTIGEQAVMNGVTTGYNLLNTHYSANFIPELTLRYGHSTTIHAAQLIGLLNSEGIVAKVQLEPKTSIFEYLPEWGDVPPATPNYRVEVVNEDLMLAYSLEYDLVLEFETIEDKVRFNDIVETYAKKNDDNPDGEGLLLASWWQPLYVSTVEMSEGYKEIYNNVITDGNYSLNPFCLPEDKEEVLEGLQAIDPSIEVNQVKIWCNDAFYRYLSGESHQ</sequence>
<keyword evidence="1" id="KW-0472">Membrane</keyword>
<reference evidence="2" key="1">
    <citation type="journal article" date="2021" name="PeerJ">
        <title>Extensive microbial diversity within the chicken gut microbiome revealed by metagenomics and culture.</title>
        <authorList>
            <person name="Gilroy R."/>
            <person name="Ravi A."/>
            <person name="Getino M."/>
            <person name="Pursley I."/>
            <person name="Horton D.L."/>
            <person name="Alikhan N.F."/>
            <person name="Baker D."/>
            <person name="Gharbi K."/>
            <person name="Hall N."/>
            <person name="Watson M."/>
            <person name="Adriaenssens E.M."/>
            <person name="Foster-Nyarko E."/>
            <person name="Jarju S."/>
            <person name="Secka A."/>
            <person name="Antonio M."/>
            <person name="Oren A."/>
            <person name="Chaudhuri R.R."/>
            <person name="La Ragione R."/>
            <person name="Hildebrand F."/>
            <person name="Pallen M.J."/>
        </authorList>
    </citation>
    <scope>NUCLEOTIDE SEQUENCE</scope>
    <source>
        <strain evidence="2">B5-657</strain>
    </source>
</reference>
<feature type="transmembrane region" description="Helical" evidence="1">
    <location>
        <begin position="12"/>
        <end position="28"/>
    </location>
</feature>
<keyword evidence="1" id="KW-0812">Transmembrane</keyword>
<accession>A0A9E2K9V6</accession>
<gene>
    <name evidence="2" type="ORF">H9872_00835</name>
</gene>
<keyword evidence="1" id="KW-1133">Transmembrane helix</keyword>
<proteinExistence type="predicted"/>
<comment type="caution">
    <text evidence="2">The sequence shown here is derived from an EMBL/GenBank/DDBJ whole genome shotgun (WGS) entry which is preliminary data.</text>
</comment>